<comment type="caution">
    <text evidence="2">The sequence shown here is derived from an EMBL/GenBank/DDBJ whole genome shotgun (WGS) entry which is preliminary data.</text>
</comment>
<evidence type="ECO:0000256" key="1">
    <source>
        <dbReference type="SAM" id="MobiDB-lite"/>
    </source>
</evidence>
<feature type="region of interest" description="Disordered" evidence="1">
    <location>
        <begin position="32"/>
        <end position="53"/>
    </location>
</feature>
<evidence type="ECO:0000313" key="2">
    <source>
        <dbReference type="EMBL" id="PHJ22438.1"/>
    </source>
</evidence>
<dbReference type="Proteomes" id="UP000221165">
    <property type="component" value="Unassembled WGS sequence"/>
</dbReference>
<name>A0A2C6L388_9APIC</name>
<evidence type="ECO:0000313" key="3">
    <source>
        <dbReference type="Proteomes" id="UP000221165"/>
    </source>
</evidence>
<keyword evidence="3" id="KW-1185">Reference proteome</keyword>
<dbReference type="RefSeq" id="XP_067924115.1">
    <property type="nucleotide sequence ID" value="XM_068063910.1"/>
</dbReference>
<gene>
    <name evidence="2" type="ORF">CSUI_003715</name>
</gene>
<dbReference type="EMBL" id="MIGC01001675">
    <property type="protein sequence ID" value="PHJ22438.1"/>
    <property type="molecule type" value="Genomic_DNA"/>
</dbReference>
<organism evidence="2 3">
    <name type="scientific">Cystoisospora suis</name>
    <dbReference type="NCBI Taxonomy" id="483139"/>
    <lineage>
        <taxon>Eukaryota</taxon>
        <taxon>Sar</taxon>
        <taxon>Alveolata</taxon>
        <taxon>Apicomplexa</taxon>
        <taxon>Conoidasida</taxon>
        <taxon>Coccidia</taxon>
        <taxon>Eucoccidiorida</taxon>
        <taxon>Eimeriorina</taxon>
        <taxon>Sarcocystidae</taxon>
        <taxon>Cystoisospora</taxon>
    </lineage>
</organism>
<dbReference type="AlphaFoldDB" id="A0A2C6L388"/>
<keyword evidence="2" id="KW-0472">Membrane</keyword>
<dbReference type="VEuPathDB" id="ToxoDB:CSUI_003715"/>
<protein>
    <submittedName>
        <fullName evidence="2">Cleft lip and palate transmembrane protein 1</fullName>
    </submittedName>
</protein>
<reference evidence="2 3" key="1">
    <citation type="journal article" date="2017" name="Int. J. Parasitol.">
        <title>The genome of the protozoan parasite Cystoisospora suis and a reverse vaccinology approach to identify vaccine candidates.</title>
        <authorList>
            <person name="Palmieri N."/>
            <person name="Shrestha A."/>
            <person name="Ruttkowski B."/>
            <person name="Beck T."/>
            <person name="Vogl C."/>
            <person name="Tomley F."/>
            <person name="Blake D.P."/>
            <person name="Joachim A."/>
        </authorList>
    </citation>
    <scope>NUCLEOTIDE SEQUENCE [LARGE SCALE GENOMIC DNA]</scope>
    <source>
        <strain evidence="2 3">Wien I</strain>
    </source>
</reference>
<sequence length="191" mass="21286">MGKIGAAVLVVVISYFSFSVYSIYRETQPPVYTPGMKEKGGGGGEEDEEAGPPPISTNLLPSSLEISFHFFVSPVASLPPLKTLLVAKNTRLYMYAGSVSRRPYNSEGEMRLEREAKKFLTPLERLQDSLNFSGKGKPDVEVRMPSLLRRNATLYFHVRSLDEDTGEELPLQSVHRLSAPVVPGETRRKER</sequence>
<keyword evidence="2" id="KW-0812">Transmembrane</keyword>
<dbReference type="GeneID" id="94427121"/>
<proteinExistence type="predicted"/>
<accession>A0A2C6L388</accession>